<reference evidence="2" key="4">
    <citation type="journal article" date="2015" name="G3 (Bethesda)">
        <title>Genome sequences of three phytopathogenic species of the Magnaporthaceae family of fungi.</title>
        <authorList>
            <person name="Okagaki L.H."/>
            <person name="Nunes C.C."/>
            <person name="Sailsbery J."/>
            <person name="Clay B."/>
            <person name="Brown D."/>
            <person name="John T."/>
            <person name="Oh Y."/>
            <person name="Young N."/>
            <person name="Fitzgerald M."/>
            <person name="Haas B.J."/>
            <person name="Zeng Q."/>
            <person name="Young S."/>
            <person name="Adiconis X."/>
            <person name="Fan L."/>
            <person name="Levin J.Z."/>
            <person name="Mitchell T.K."/>
            <person name="Okubara P.A."/>
            <person name="Farman M.L."/>
            <person name="Kohn L.M."/>
            <person name="Birren B."/>
            <person name="Ma L.-J."/>
            <person name="Dean R.A."/>
        </authorList>
    </citation>
    <scope>NUCLEOTIDE SEQUENCE</scope>
    <source>
        <strain evidence="2">ATCC 64411 / 73-15</strain>
    </source>
</reference>
<evidence type="ECO:0000313" key="2">
    <source>
        <dbReference type="EnsemblFungi" id="MAPG_04683T0"/>
    </source>
</evidence>
<dbReference type="Proteomes" id="UP000011715">
    <property type="component" value="Unassembled WGS sequence"/>
</dbReference>
<organism evidence="2 3">
    <name type="scientific">Magnaporthiopsis poae (strain ATCC 64411 / 73-15)</name>
    <name type="common">Kentucky bluegrass fungus</name>
    <name type="synonym">Magnaporthe poae</name>
    <dbReference type="NCBI Taxonomy" id="644358"/>
    <lineage>
        <taxon>Eukaryota</taxon>
        <taxon>Fungi</taxon>
        <taxon>Dikarya</taxon>
        <taxon>Ascomycota</taxon>
        <taxon>Pezizomycotina</taxon>
        <taxon>Sordariomycetes</taxon>
        <taxon>Sordariomycetidae</taxon>
        <taxon>Magnaporthales</taxon>
        <taxon>Magnaporthaceae</taxon>
        <taxon>Magnaporthiopsis</taxon>
    </lineage>
</organism>
<dbReference type="EnsemblFungi" id="MAPG_04683T0">
    <property type="protein sequence ID" value="MAPG_04683T0"/>
    <property type="gene ID" value="MAPG_04683"/>
</dbReference>
<keyword evidence="3" id="KW-1185">Reference proteome</keyword>
<reference evidence="2" key="5">
    <citation type="submission" date="2015-06" db="UniProtKB">
        <authorList>
            <consortium name="EnsemblFungi"/>
        </authorList>
    </citation>
    <scope>IDENTIFICATION</scope>
    <source>
        <strain evidence="2">ATCC 64411</strain>
    </source>
</reference>
<reference evidence="1" key="3">
    <citation type="submission" date="2011-03" db="EMBL/GenBank/DDBJ databases">
        <title>Annotation of Magnaporthe poae ATCC 64411.</title>
        <authorList>
            <person name="Ma L.-J."/>
            <person name="Dead R."/>
            <person name="Young S.K."/>
            <person name="Zeng Q."/>
            <person name="Gargeya S."/>
            <person name="Fitzgerald M."/>
            <person name="Haas B."/>
            <person name="Abouelleil A."/>
            <person name="Alvarado L."/>
            <person name="Arachchi H.M."/>
            <person name="Berlin A."/>
            <person name="Brown A."/>
            <person name="Chapman S.B."/>
            <person name="Chen Z."/>
            <person name="Dunbar C."/>
            <person name="Freedman E."/>
            <person name="Gearin G."/>
            <person name="Gellesch M."/>
            <person name="Goldberg J."/>
            <person name="Griggs A."/>
            <person name="Gujja S."/>
            <person name="Heiman D."/>
            <person name="Howarth C."/>
            <person name="Larson L."/>
            <person name="Lui A."/>
            <person name="MacDonald P.J.P."/>
            <person name="Mehta T."/>
            <person name="Montmayeur A."/>
            <person name="Murphy C."/>
            <person name="Neiman D."/>
            <person name="Pearson M."/>
            <person name="Priest M."/>
            <person name="Roberts A."/>
            <person name="Saif S."/>
            <person name="Shea T."/>
            <person name="Shenoy N."/>
            <person name="Sisk P."/>
            <person name="Stolte C."/>
            <person name="Sykes S."/>
            <person name="Yandava C."/>
            <person name="Wortman J."/>
            <person name="Nusbaum C."/>
            <person name="Birren B."/>
        </authorList>
    </citation>
    <scope>NUCLEOTIDE SEQUENCE</scope>
    <source>
        <strain evidence="1">ATCC 64411</strain>
    </source>
</reference>
<evidence type="ECO:0000313" key="3">
    <source>
        <dbReference type="Proteomes" id="UP000011715"/>
    </source>
</evidence>
<reference evidence="1" key="2">
    <citation type="submission" date="2010-05" db="EMBL/GenBank/DDBJ databases">
        <title>The Genome Sequence of Magnaporthe poae strain ATCC 64411.</title>
        <authorList>
            <consortium name="The Broad Institute Genome Sequencing Platform"/>
            <consortium name="Broad Institute Genome Sequencing Center for Infectious Disease"/>
            <person name="Ma L.-J."/>
            <person name="Dead R."/>
            <person name="Young S."/>
            <person name="Zeng Q."/>
            <person name="Koehrsen M."/>
            <person name="Alvarado L."/>
            <person name="Berlin A."/>
            <person name="Chapman S.B."/>
            <person name="Chen Z."/>
            <person name="Freedman E."/>
            <person name="Gellesch M."/>
            <person name="Goldberg J."/>
            <person name="Griggs A."/>
            <person name="Gujja S."/>
            <person name="Heilman E.R."/>
            <person name="Heiman D."/>
            <person name="Hepburn T."/>
            <person name="Howarth C."/>
            <person name="Jen D."/>
            <person name="Larson L."/>
            <person name="Mehta T."/>
            <person name="Neiman D."/>
            <person name="Pearson M."/>
            <person name="Roberts A."/>
            <person name="Saif S."/>
            <person name="Shea T."/>
            <person name="Shenoy N."/>
            <person name="Sisk P."/>
            <person name="Stolte C."/>
            <person name="Sykes S."/>
            <person name="Walk T."/>
            <person name="White J."/>
            <person name="Yandava C."/>
            <person name="Haas B."/>
            <person name="Nusbaum C."/>
            <person name="Birren B."/>
        </authorList>
    </citation>
    <scope>NUCLEOTIDE SEQUENCE</scope>
    <source>
        <strain evidence="1">ATCC 64411</strain>
    </source>
</reference>
<dbReference type="VEuPathDB" id="FungiDB:MAPG_04683"/>
<reference evidence="3" key="1">
    <citation type="submission" date="2010-05" db="EMBL/GenBank/DDBJ databases">
        <title>The genome sequence of Magnaporthe poae strain ATCC 64411.</title>
        <authorList>
            <person name="Ma L.-J."/>
            <person name="Dead R."/>
            <person name="Young S."/>
            <person name="Zeng Q."/>
            <person name="Koehrsen M."/>
            <person name="Alvarado L."/>
            <person name="Berlin A."/>
            <person name="Chapman S.B."/>
            <person name="Chen Z."/>
            <person name="Freedman E."/>
            <person name="Gellesch M."/>
            <person name="Goldberg J."/>
            <person name="Griggs A."/>
            <person name="Gujja S."/>
            <person name="Heilman E.R."/>
            <person name="Heiman D."/>
            <person name="Hepburn T."/>
            <person name="Howarth C."/>
            <person name="Jen D."/>
            <person name="Larson L."/>
            <person name="Mehta T."/>
            <person name="Neiman D."/>
            <person name="Pearson M."/>
            <person name="Roberts A."/>
            <person name="Saif S."/>
            <person name="Shea T."/>
            <person name="Shenoy N."/>
            <person name="Sisk P."/>
            <person name="Stolte C."/>
            <person name="Sykes S."/>
            <person name="Walk T."/>
            <person name="White J."/>
            <person name="Yandava C."/>
            <person name="Haas B."/>
            <person name="Nusbaum C."/>
            <person name="Birren B."/>
        </authorList>
    </citation>
    <scope>NUCLEOTIDE SEQUENCE [LARGE SCALE GENOMIC DNA]</scope>
    <source>
        <strain evidence="3">ATCC 64411 / 73-15</strain>
    </source>
</reference>
<evidence type="ECO:0000313" key="1">
    <source>
        <dbReference type="EMBL" id="KLU85661.1"/>
    </source>
</evidence>
<name>A0A0C4DXD8_MAGP6</name>
<dbReference type="AlphaFoldDB" id="A0A0C4DXD8"/>
<dbReference type="EMBL" id="ADBL01001093">
    <property type="status" value="NOT_ANNOTATED_CDS"/>
    <property type="molecule type" value="Genomic_DNA"/>
</dbReference>
<sequence>MFLQEDFGDRCTLGPGDHDENKYAFGLIGSHNIVIAVLPHSQYSRALLPPSPEIWRISGSFPCVSPPNDGGPINEVRKRTPGHRPMVAEQRQLLVGLLYKPAYMATYMASLAVAKPRNTRPASIRRSAARQELRITSTWHHEAYLCFYPDQRPKSGFKRWASALGGVGD</sequence>
<dbReference type="EMBL" id="GL876968">
    <property type="protein sequence ID" value="KLU85661.1"/>
    <property type="molecule type" value="Genomic_DNA"/>
</dbReference>
<gene>
    <name evidence="1" type="ORF">MAPG_04683</name>
</gene>
<accession>A0A0C4DXD8</accession>
<protein>
    <submittedName>
        <fullName evidence="1 2">Uncharacterized protein</fullName>
    </submittedName>
</protein>
<dbReference type="OrthoDB" id="1577640at2759"/>
<proteinExistence type="predicted"/>